<dbReference type="CDD" id="cd12148">
    <property type="entry name" value="fungal_TF_MHR"/>
    <property type="match status" value="1"/>
</dbReference>
<dbReference type="InterPro" id="IPR036864">
    <property type="entry name" value="Zn2-C6_fun-type_DNA-bd_sf"/>
</dbReference>
<dbReference type="PANTHER" id="PTHR46910:SF38">
    <property type="entry name" value="ZN(2)-C6 FUNGAL-TYPE DOMAIN-CONTAINING PROTEIN"/>
    <property type="match status" value="1"/>
</dbReference>
<dbReference type="PROSITE" id="PS00463">
    <property type="entry name" value="ZN2_CY6_FUNGAL_1"/>
    <property type="match status" value="1"/>
</dbReference>
<protein>
    <submittedName>
        <fullName evidence="4">Fungal-specific transcription factor domain-containing protein</fullName>
    </submittedName>
</protein>
<evidence type="ECO:0000259" key="3">
    <source>
        <dbReference type="PROSITE" id="PS50048"/>
    </source>
</evidence>
<sequence>MATKRPKRGGGSCSRCKQRKIRCDIGQIPGNSKCSACISSDAECIVSVKPAPDITPQAHVAELVSQGTSYIPDADLRRILLEVAQYARSLEKTESPPWPTTQESAQSEDQLDMFKIIKQFDSMKLDPDLMPYFGRTSHLELVNAAKEARDGPESLPLGPSKRMHLWLTPWERDYLTAKQEPPLQTFPDPDLLESLVSLYFTRINPILLLLHRPSFEQSLASGLHLTDHHFGTTVLCVCALGAKSSDDPRVLLEGTSGLSAGWKYFEQLQPLQKSLVFPITLYEAQTLCLSLCYLQTSSLTHGCWTLIGTALRYVQEIGAHRRNRFANKRVAEAWRRVFWLLVGMDILASAITTRPLATAISDYDVDFPADCDDEQPPGKPSLAAYTMAYLRLMQILEMAQRTIYLVKENDKPEGWPRSAVAAVDSALNAWLDTIPDHLRWDPHIEDPVFAMQSAMLYARYYGVQIHIHRIFLPSPTNKMQPSLHDYPSLAICASSARACSHVMNTLVSRGIFCYPHVLNAVFDSCAILLLHVWRGHQGGVSVDRIKCMQDVELCLRVFKVYQVRWPVAGALHDTILQLMGTTNLQLDVDVDAVENPLKRTAEETDLHSTNSVDPNMLFNSLPMHTEDLGAMPVYEPFNLGTGVWGDSEWVDAHDWAGSLTSVEELMSMLDKSTPGADH</sequence>
<dbReference type="InterPro" id="IPR001138">
    <property type="entry name" value="Zn2Cys6_DnaBD"/>
</dbReference>
<dbReference type="GO" id="GO:0003677">
    <property type="term" value="F:DNA binding"/>
    <property type="evidence" value="ECO:0007669"/>
    <property type="project" value="InterPro"/>
</dbReference>
<dbReference type="GO" id="GO:0000981">
    <property type="term" value="F:DNA-binding transcription factor activity, RNA polymerase II-specific"/>
    <property type="evidence" value="ECO:0007669"/>
    <property type="project" value="InterPro"/>
</dbReference>
<dbReference type="SUPFAM" id="SSF57701">
    <property type="entry name" value="Zn2/Cys6 DNA-binding domain"/>
    <property type="match status" value="1"/>
</dbReference>
<dbReference type="CDD" id="cd00067">
    <property type="entry name" value="GAL4"/>
    <property type="match status" value="1"/>
</dbReference>
<keyword evidence="5" id="KW-1185">Reference proteome</keyword>
<evidence type="ECO:0000256" key="2">
    <source>
        <dbReference type="ARBA" id="ARBA00023242"/>
    </source>
</evidence>
<accession>A0AAD7BZP9</accession>
<dbReference type="Gene3D" id="4.10.240.10">
    <property type="entry name" value="Zn(2)-C6 fungal-type DNA-binding domain"/>
    <property type="match status" value="1"/>
</dbReference>
<proteinExistence type="predicted"/>
<evidence type="ECO:0000256" key="1">
    <source>
        <dbReference type="ARBA" id="ARBA00022723"/>
    </source>
</evidence>
<evidence type="ECO:0000313" key="5">
    <source>
        <dbReference type="Proteomes" id="UP001221142"/>
    </source>
</evidence>
<evidence type="ECO:0000313" key="4">
    <source>
        <dbReference type="EMBL" id="KAJ7634962.1"/>
    </source>
</evidence>
<dbReference type="SMART" id="SM00906">
    <property type="entry name" value="Fungal_trans"/>
    <property type="match status" value="1"/>
</dbReference>
<dbReference type="Pfam" id="PF00172">
    <property type="entry name" value="Zn_clus"/>
    <property type="match status" value="1"/>
</dbReference>
<dbReference type="InterPro" id="IPR007219">
    <property type="entry name" value="XnlR_reg_dom"/>
</dbReference>
<keyword evidence="2" id="KW-0539">Nucleus</keyword>
<dbReference type="AlphaFoldDB" id="A0AAD7BZP9"/>
<dbReference type="EMBL" id="JARKIF010000007">
    <property type="protein sequence ID" value="KAJ7634962.1"/>
    <property type="molecule type" value="Genomic_DNA"/>
</dbReference>
<dbReference type="PANTHER" id="PTHR46910">
    <property type="entry name" value="TRANSCRIPTION FACTOR PDR1"/>
    <property type="match status" value="1"/>
</dbReference>
<organism evidence="4 5">
    <name type="scientific">Roridomyces roridus</name>
    <dbReference type="NCBI Taxonomy" id="1738132"/>
    <lineage>
        <taxon>Eukaryota</taxon>
        <taxon>Fungi</taxon>
        <taxon>Dikarya</taxon>
        <taxon>Basidiomycota</taxon>
        <taxon>Agaricomycotina</taxon>
        <taxon>Agaricomycetes</taxon>
        <taxon>Agaricomycetidae</taxon>
        <taxon>Agaricales</taxon>
        <taxon>Marasmiineae</taxon>
        <taxon>Mycenaceae</taxon>
        <taxon>Roridomyces</taxon>
    </lineage>
</organism>
<dbReference type="PROSITE" id="PS50048">
    <property type="entry name" value="ZN2_CY6_FUNGAL_2"/>
    <property type="match status" value="1"/>
</dbReference>
<dbReference type="Pfam" id="PF04082">
    <property type="entry name" value="Fungal_trans"/>
    <property type="match status" value="1"/>
</dbReference>
<comment type="caution">
    <text evidence="4">The sequence shown here is derived from an EMBL/GenBank/DDBJ whole genome shotgun (WGS) entry which is preliminary data.</text>
</comment>
<reference evidence="4" key="1">
    <citation type="submission" date="2023-03" db="EMBL/GenBank/DDBJ databases">
        <title>Massive genome expansion in bonnet fungi (Mycena s.s.) driven by repeated elements and novel gene families across ecological guilds.</title>
        <authorList>
            <consortium name="Lawrence Berkeley National Laboratory"/>
            <person name="Harder C.B."/>
            <person name="Miyauchi S."/>
            <person name="Viragh M."/>
            <person name="Kuo A."/>
            <person name="Thoen E."/>
            <person name="Andreopoulos B."/>
            <person name="Lu D."/>
            <person name="Skrede I."/>
            <person name="Drula E."/>
            <person name="Henrissat B."/>
            <person name="Morin E."/>
            <person name="Kohler A."/>
            <person name="Barry K."/>
            <person name="LaButti K."/>
            <person name="Morin E."/>
            <person name="Salamov A."/>
            <person name="Lipzen A."/>
            <person name="Mereny Z."/>
            <person name="Hegedus B."/>
            <person name="Baldrian P."/>
            <person name="Stursova M."/>
            <person name="Weitz H."/>
            <person name="Taylor A."/>
            <person name="Grigoriev I.V."/>
            <person name="Nagy L.G."/>
            <person name="Martin F."/>
            <person name="Kauserud H."/>
        </authorList>
    </citation>
    <scope>NUCLEOTIDE SEQUENCE</scope>
    <source>
        <strain evidence="4">9284</strain>
    </source>
</reference>
<dbReference type="SMART" id="SM00066">
    <property type="entry name" value="GAL4"/>
    <property type="match status" value="1"/>
</dbReference>
<dbReference type="InterPro" id="IPR050987">
    <property type="entry name" value="AtrR-like"/>
</dbReference>
<name>A0AAD7BZP9_9AGAR</name>
<dbReference type="GO" id="GO:0008270">
    <property type="term" value="F:zinc ion binding"/>
    <property type="evidence" value="ECO:0007669"/>
    <property type="project" value="InterPro"/>
</dbReference>
<keyword evidence="1" id="KW-0479">Metal-binding</keyword>
<feature type="domain" description="Zn(2)-C6 fungal-type" evidence="3">
    <location>
        <begin position="12"/>
        <end position="46"/>
    </location>
</feature>
<gene>
    <name evidence="4" type="ORF">FB45DRAFT_478372</name>
</gene>
<dbReference type="GO" id="GO:0006351">
    <property type="term" value="P:DNA-templated transcription"/>
    <property type="evidence" value="ECO:0007669"/>
    <property type="project" value="InterPro"/>
</dbReference>
<dbReference type="Proteomes" id="UP001221142">
    <property type="component" value="Unassembled WGS sequence"/>
</dbReference>